<sequence length="52" mass="5912">MDPRWTAKAYEIRMKVICTNPCHTDIIFSQGKDLLGHEACGYVSRILPLMST</sequence>
<dbReference type="SUPFAM" id="SSF50129">
    <property type="entry name" value="GroES-like"/>
    <property type="match status" value="1"/>
</dbReference>
<dbReference type="Gene3D" id="3.90.180.10">
    <property type="entry name" value="Medium-chain alcohol dehydrogenases, catalytic domain"/>
    <property type="match status" value="1"/>
</dbReference>
<protein>
    <submittedName>
        <fullName evidence="1">Uncharacterized protein</fullName>
    </submittedName>
</protein>
<organism evidence="1 2">
    <name type="scientific">Triticum urartu</name>
    <name type="common">Red wild einkorn</name>
    <name type="synonym">Crithodium urartu</name>
    <dbReference type="NCBI Taxonomy" id="4572"/>
    <lineage>
        <taxon>Eukaryota</taxon>
        <taxon>Viridiplantae</taxon>
        <taxon>Streptophyta</taxon>
        <taxon>Embryophyta</taxon>
        <taxon>Tracheophyta</taxon>
        <taxon>Spermatophyta</taxon>
        <taxon>Magnoliopsida</taxon>
        <taxon>Liliopsida</taxon>
        <taxon>Poales</taxon>
        <taxon>Poaceae</taxon>
        <taxon>BOP clade</taxon>
        <taxon>Pooideae</taxon>
        <taxon>Triticodae</taxon>
        <taxon>Triticeae</taxon>
        <taxon>Triticinae</taxon>
        <taxon>Triticum</taxon>
    </lineage>
</organism>
<dbReference type="AlphaFoldDB" id="A0A8R7TCL7"/>
<reference evidence="1" key="2">
    <citation type="submission" date="2018-03" db="EMBL/GenBank/DDBJ databases">
        <title>The Triticum urartu genome reveals the dynamic nature of wheat genome evolution.</title>
        <authorList>
            <person name="Ling H."/>
            <person name="Ma B."/>
            <person name="Shi X."/>
            <person name="Liu H."/>
            <person name="Dong L."/>
            <person name="Sun H."/>
            <person name="Cao Y."/>
            <person name="Gao Q."/>
            <person name="Zheng S."/>
            <person name="Li Y."/>
            <person name="Yu Y."/>
            <person name="Du H."/>
            <person name="Qi M."/>
            <person name="Li Y."/>
            <person name="Yu H."/>
            <person name="Cui Y."/>
            <person name="Wang N."/>
            <person name="Chen C."/>
            <person name="Wu H."/>
            <person name="Zhao Y."/>
            <person name="Zhang J."/>
            <person name="Li Y."/>
            <person name="Zhou W."/>
            <person name="Zhang B."/>
            <person name="Hu W."/>
            <person name="Eijk M."/>
            <person name="Tang J."/>
            <person name="Witsenboer H."/>
            <person name="Zhao S."/>
            <person name="Li Z."/>
            <person name="Zhang A."/>
            <person name="Wang D."/>
            <person name="Liang C."/>
        </authorList>
    </citation>
    <scope>NUCLEOTIDE SEQUENCE [LARGE SCALE GENOMIC DNA]</scope>
    <source>
        <strain evidence="1">cv. G1812</strain>
    </source>
</reference>
<reference evidence="1" key="3">
    <citation type="submission" date="2022-06" db="UniProtKB">
        <authorList>
            <consortium name="EnsemblPlants"/>
        </authorList>
    </citation>
    <scope>IDENTIFICATION</scope>
</reference>
<proteinExistence type="predicted"/>
<keyword evidence="2" id="KW-1185">Reference proteome</keyword>
<name>A0A8R7TCL7_TRIUA</name>
<dbReference type="EnsemblPlants" id="TuG1812G0200000527.01.T01">
    <property type="protein sequence ID" value="TuG1812G0200000527.01.T01"/>
    <property type="gene ID" value="TuG1812G0200000527.01"/>
</dbReference>
<dbReference type="Proteomes" id="UP000015106">
    <property type="component" value="Chromosome 2"/>
</dbReference>
<accession>A0A8R7TCL7</accession>
<dbReference type="Gramene" id="TuG1812G0200000527.01.T01">
    <property type="protein sequence ID" value="TuG1812G0200000527.01.T01"/>
    <property type="gene ID" value="TuG1812G0200000527.01"/>
</dbReference>
<evidence type="ECO:0000313" key="1">
    <source>
        <dbReference type="EnsemblPlants" id="TuG1812G0200000527.01.T01"/>
    </source>
</evidence>
<dbReference type="InterPro" id="IPR011032">
    <property type="entry name" value="GroES-like_sf"/>
</dbReference>
<reference evidence="2" key="1">
    <citation type="journal article" date="2013" name="Nature">
        <title>Draft genome of the wheat A-genome progenitor Triticum urartu.</title>
        <authorList>
            <person name="Ling H.Q."/>
            <person name="Zhao S."/>
            <person name="Liu D."/>
            <person name="Wang J."/>
            <person name="Sun H."/>
            <person name="Zhang C."/>
            <person name="Fan H."/>
            <person name="Li D."/>
            <person name="Dong L."/>
            <person name="Tao Y."/>
            <person name="Gao C."/>
            <person name="Wu H."/>
            <person name="Li Y."/>
            <person name="Cui Y."/>
            <person name="Guo X."/>
            <person name="Zheng S."/>
            <person name="Wang B."/>
            <person name="Yu K."/>
            <person name="Liang Q."/>
            <person name="Yang W."/>
            <person name="Lou X."/>
            <person name="Chen J."/>
            <person name="Feng M."/>
            <person name="Jian J."/>
            <person name="Zhang X."/>
            <person name="Luo G."/>
            <person name="Jiang Y."/>
            <person name="Liu J."/>
            <person name="Wang Z."/>
            <person name="Sha Y."/>
            <person name="Zhang B."/>
            <person name="Wu H."/>
            <person name="Tang D."/>
            <person name="Shen Q."/>
            <person name="Xue P."/>
            <person name="Zou S."/>
            <person name="Wang X."/>
            <person name="Liu X."/>
            <person name="Wang F."/>
            <person name="Yang Y."/>
            <person name="An X."/>
            <person name="Dong Z."/>
            <person name="Zhang K."/>
            <person name="Zhang X."/>
            <person name="Luo M.C."/>
            <person name="Dvorak J."/>
            <person name="Tong Y."/>
            <person name="Wang J."/>
            <person name="Yang H."/>
            <person name="Li Z."/>
            <person name="Wang D."/>
            <person name="Zhang A."/>
            <person name="Wang J."/>
        </authorList>
    </citation>
    <scope>NUCLEOTIDE SEQUENCE</scope>
    <source>
        <strain evidence="2">cv. G1812</strain>
    </source>
</reference>
<evidence type="ECO:0000313" key="2">
    <source>
        <dbReference type="Proteomes" id="UP000015106"/>
    </source>
</evidence>